<keyword evidence="1" id="KW-1133">Transmembrane helix</keyword>
<name>A0A521DMC9_9FLAO</name>
<gene>
    <name evidence="2" type="ORF">SAMN06265171_105271</name>
</gene>
<dbReference type="Proteomes" id="UP000316916">
    <property type="component" value="Unassembled WGS sequence"/>
</dbReference>
<keyword evidence="1" id="KW-0812">Transmembrane</keyword>
<accession>A0A521DMC9</accession>
<feature type="transmembrane region" description="Helical" evidence="1">
    <location>
        <begin position="61"/>
        <end position="80"/>
    </location>
</feature>
<protein>
    <submittedName>
        <fullName evidence="2">Uncharacterized protein</fullName>
    </submittedName>
</protein>
<proteinExistence type="predicted"/>
<sequence>MLSIYHYWFLDKIRYLKALQGYDFKIPYIKLQQINEVGILLLLLLGCSVVLKYTIMLHYGLIITVIIILMFLLAAVVKLLKNEK</sequence>
<organism evidence="2 3">
    <name type="scientific">Chryseobacterium rhizoplanae</name>
    <dbReference type="NCBI Taxonomy" id="1609531"/>
    <lineage>
        <taxon>Bacteria</taxon>
        <taxon>Pseudomonadati</taxon>
        <taxon>Bacteroidota</taxon>
        <taxon>Flavobacteriia</taxon>
        <taxon>Flavobacteriales</taxon>
        <taxon>Weeksellaceae</taxon>
        <taxon>Chryseobacterium group</taxon>
        <taxon>Chryseobacterium</taxon>
    </lineage>
</organism>
<dbReference type="EMBL" id="FXTC01000005">
    <property type="protein sequence ID" value="SMO72752.1"/>
    <property type="molecule type" value="Genomic_DNA"/>
</dbReference>
<keyword evidence="1" id="KW-0472">Membrane</keyword>
<evidence type="ECO:0000256" key="1">
    <source>
        <dbReference type="SAM" id="Phobius"/>
    </source>
</evidence>
<dbReference type="AlphaFoldDB" id="A0A521DMC9"/>
<reference evidence="2 3" key="1">
    <citation type="submission" date="2017-05" db="EMBL/GenBank/DDBJ databases">
        <authorList>
            <person name="Varghese N."/>
            <person name="Submissions S."/>
        </authorList>
    </citation>
    <scope>NUCLEOTIDE SEQUENCE [LARGE SCALE GENOMIC DNA]</scope>
    <source>
        <strain evidence="2 3">DSM 29371</strain>
    </source>
</reference>
<keyword evidence="3" id="KW-1185">Reference proteome</keyword>
<evidence type="ECO:0000313" key="3">
    <source>
        <dbReference type="Proteomes" id="UP000316916"/>
    </source>
</evidence>
<evidence type="ECO:0000313" key="2">
    <source>
        <dbReference type="EMBL" id="SMO72752.1"/>
    </source>
</evidence>